<accession>A0A061I472</accession>
<evidence type="ECO:0000313" key="1">
    <source>
        <dbReference type="EMBL" id="ERE71158.1"/>
    </source>
</evidence>
<dbReference type="AlphaFoldDB" id="A0A061I472"/>
<protein>
    <submittedName>
        <fullName evidence="1">Uncharacterized protein</fullName>
    </submittedName>
</protein>
<gene>
    <name evidence="1" type="ORF">H671_6g15948</name>
</gene>
<dbReference type="EMBL" id="KE680872">
    <property type="protein sequence ID" value="ERE71158.1"/>
    <property type="molecule type" value="Genomic_DNA"/>
</dbReference>
<dbReference type="Proteomes" id="UP000030759">
    <property type="component" value="Unassembled WGS sequence"/>
</dbReference>
<organism evidence="1 2">
    <name type="scientific">Cricetulus griseus</name>
    <name type="common">Chinese hamster</name>
    <name type="synonym">Cricetulus barabensis griseus</name>
    <dbReference type="NCBI Taxonomy" id="10029"/>
    <lineage>
        <taxon>Eukaryota</taxon>
        <taxon>Metazoa</taxon>
        <taxon>Chordata</taxon>
        <taxon>Craniata</taxon>
        <taxon>Vertebrata</taxon>
        <taxon>Euteleostomi</taxon>
        <taxon>Mammalia</taxon>
        <taxon>Eutheria</taxon>
        <taxon>Euarchontoglires</taxon>
        <taxon>Glires</taxon>
        <taxon>Rodentia</taxon>
        <taxon>Myomorpha</taxon>
        <taxon>Muroidea</taxon>
        <taxon>Cricetidae</taxon>
        <taxon>Cricetinae</taxon>
        <taxon>Cricetulus</taxon>
    </lineage>
</organism>
<sequence>MESVFLAILLTCVFLWARSAKFSSMILLNMFSVPLSWISSPSSIPILRFGLFMWVWQDSLSLLVGLLLGALAVSECAGTSWQSSDPTSRPLESGVHYQAELIQPPMLKLQLQKNIGYYSYFQFSRLSGQETYDSRLQHLSEMVPAAPAAPAAPGRGLLATDFLNEEMFSTETLEPSKSL</sequence>
<proteinExistence type="predicted"/>
<name>A0A061I472_CRIGR</name>
<evidence type="ECO:0000313" key="2">
    <source>
        <dbReference type="Proteomes" id="UP000030759"/>
    </source>
</evidence>
<reference evidence="2" key="1">
    <citation type="journal article" date="2013" name="Nat. Biotechnol.">
        <title>Chinese hamster genome sequenced from sorted chromosomes.</title>
        <authorList>
            <person name="Brinkrolf K."/>
            <person name="Rupp O."/>
            <person name="Laux H."/>
            <person name="Kollin F."/>
            <person name="Ernst W."/>
            <person name="Linke B."/>
            <person name="Kofler R."/>
            <person name="Romand S."/>
            <person name="Hesse F."/>
            <person name="Budach W.E."/>
            <person name="Galosy S."/>
            <person name="Muller D."/>
            <person name="Noll T."/>
            <person name="Wienberg J."/>
            <person name="Jostock T."/>
            <person name="Leonard M."/>
            <person name="Grillari J."/>
            <person name="Tauch A."/>
            <person name="Goesmann A."/>
            <person name="Helk B."/>
            <person name="Mott J.E."/>
            <person name="Puhler A."/>
            <person name="Borth N."/>
        </authorList>
    </citation>
    <scope>NUCLEOTIDE SEQUENCE [LARGE SCALE GENOMIC DNA]</scope>
    <source>
        <strain evidence="2">17A/GY</strain>
    </source>
</reference>